<evidence type="ECO:0000256" key="4">
    <source>
        <dbReference type="SAM" id="MobiDB-lite"/>
    </source>
</evidence>
<keyword evidence="2" id="KW-0863">Zinc-finger</keyword>
<evidence type="ECO:0000313" key="7">
    <source>
        <dbReference type="RefSeq" id="XP_031749161.1"/>
    </source>
</evidence>
<evidence type="ECO:0000256" key="1">
    <source>
        <dbReference type="ARBA" id="ARBA00022723"/>
    </source>
</evidence>
<evidence type="ECO:0000256" key="2">
    <source>
        <dbReference type="ARBA" id="ARBA00022771"/>
    </source>
</evidence>
<evidence type="ECO:0000256" key="3">
    <source>
        <dbReference type="ARBA" id="ARBA00022833"/>
    </source>
</evidence>
<dbReference type="Proteomes" id="UP000008143">
    <property type="component" value="Chromosome 9"/>
</dbReference>
<dbReference type="GO" id="GO:0008270">
    <property type="term" value="F:zinc ion binding"/>
    <property type="evidence" value="ECO:0007669"/>
    <property type="project" value="UniProtKB-KW"/>
</dbReference>
<proteinExistence type="predicted"/>
<dbReference type="Pfam" id="PF00643">
    <property type="entry name" value="zf-B_box"/>
    <property type="match status" value="1"/>
</dbReference>
<dbReference type="RefSeq" id="XP_031749161.1">
    <property type="nucleotide sequence ID" value="XM_031893301.1"/>
</dbReference>
<dbReference type="InterPro" id="IPR000315">
    <property type="entry name" value="Znf_B-box"/>
</dbReference>
<keyword evidence="3" id="KW-0862">Zinc</keyword>
<dbReference type="Gene3D" id="3.30.160.60">
    <property type="entry name" value="Classic Zinc Finger"/>
    <property type="match status" value="1"/>
</dbReference>
<dbReference type="AlphaFoldDB" id="A0A8J1IXD1"/>
<dbReference type="Xenbase" id="XB-GENE-29092839">
    <property type="gene designation" value="LOC116407620"/>
</dbReference>
<organism evidence="6 7">
    <name type="scientific">Xenopus tropicalis</name>
    <name type="common">Western clawed frog</name>
    <name type="synonym">Silurana tropicalis</name>
    <dbReference type="NCBI Taxonomy" id="8364"/>
    <lineage>
        <taxon>Eukaryota</taxon>
        <taxon>Metazoa</taxon>
        <taxon>Chordata</taxon>
        <taxon>Craniata</taxon>
        <taxon>Vertebrata</taxon>
        <taxon>Euteleostomi</taxon>
        <taxon>Amphibia</taxon>
        <taxon>Batrachia</taxon>
        <taxon>Anura</taxon>
        <taxon>Pipoidea</taxon>
        <taxon>Pipidae</taxon>
        <taxon>Xenopodinae</taxon>
        <taxon>Xenopus</taxon>
        <taxon>Silurana</taxon>
    </lineage>
</organism>
<dbReference type="AGR" id="Xenbase:XB-GENE-29092839"/>
<accession>A0A8J1IXD1</accession>
<dbReference type="OrthoDB" id="6105938at2759"/>
<feature type="region of interest" description="Disordered" evidence="4">
    <location>
        <begin position="125"/>
        <end position="161"/>
    </location>
</feature>
<keyword evidence="6" id="KW-1185">Reference proteome</keyword>
<dbReference type="GeneID" id="116407620"/>
<name>A0A8J1IXD1_XENTR</name>
<protein>
    <submittedName>
        <fullName evidence="7">Tripartite motif-containing protein 5-like</fullName>
    </submittedName>
</protein>
<dbReference type="CDD" id="cd19769">
    <property type="entry name" value="Bbox2_TRIM16-like"/>
    <property type="match status" value="1"/>
</dbReference>
<dbReference type="SUPFAM" id="SSF57845">
    <property type="entry name" value="B-box zinc-binding domain"/>
    <property type="match status" value="1"/>
</dbReference>
<dbReference type="Pfam" id="PF13445">
    <property type="entry name" value="zf-RING_UBOX"/>
    <property type="match status" value="1"/>
</dbReference>
<reference evidence="7" key="1">
    <citation type="submission" date="2025-08" db="UniProtKB">
        <authorList>
            <consortium name="RefSeq"/>
        </authorList>
    </citation>
    <scope>IDENTIFICATION</scope>
    <source>
        <strain evidence="7">Nigerian</strain>
        <tissue evidence="7">Liver and blood</tissue>
    </source>
</reference>
<dbReference type="PANTHER" id="PTHR25465">
    <property type="entry name" value="B-BOX DOMAIN CONTAINING"/>
    <property type="match status" value="1"/>
</dbReference>
<evidence type="ECO:0000313" key="6">
    <source>
        <dbReference type="Proteomes" id="UP000008143"/>
    </source>
</evidence>
<dbReference type="KEGG" id="xtr:116407620"/>
<evidence type="ECO:0000313" key="8">
    <source>
        <dbReference type="Xenbase" id="XB-GENE-29092839"/>
    </source>
</evidence>
<sequence>MASCSTELNLPELYCGHTFCQGCLTKTWVNLVDGELKHLSQASLSDVHLAAPSKSGERVLLEPTSSPEKGKCSVHKKMLEFSCIKDGALICVSGCLVGEHKGHNVEMLSEASERKKEKLRNILEKMSSKQGTVERKAKDVQTPTGEIPNKAPGVTQSQCPA</sequence>
<feature type="compositionally biased region" description="Basic and acidic residues" evidence="4">
    <location>
        <begin position="125"/>
        <end position="139"/>
    </location>
</feature>
<dbReference type="SMART" id="SM00336">
    <property type="entry name" value="BBOX"/>
    <property type="match status" value="1"/>
</dbReference>
<evidence type="ECO:0000259" key="5">
    <source>
        <dbReference type="SMART" id="SM00336"/>
    </source>
</evidence>
<dbReference type="InterPro" id="IPR051051">
    <property type="entry name" value="E3_ubiq-ligase_TRIM/RNF"/>
</dbReference>
<feature type="domain" description="B box-type" evidence="5">
    <location>
        <begin position="67"/>
        <end position="108"/>
    </location>
</feature>
<dbReference type="PANTHER" id="PTHR25465:SF41">
    <property type="entry name" value="E3 UBIQUITIN-PROTEIN LIGASE RNF135"/>
    <property type="match status" value="1"/>
</dbReference>
<gene>
    <name evidence="7 8" type="primary">LOC116407620</name>
</gene>
<dbReference type="InterPro" id="IPR027370">
    <property type="entry name" value="Znf-RING_euk"/>
</dbReference>
<keyword evidence="1" id="KW-0479">Metal-binding</keyword>